<dbReference type="Proteomes" id="UP000031838">
    <property type="component" value="Chromosome 1"/>
</dbReference>
<dbReference type="InterPro" id="IPR006076">
    <property type="entry name" value="FAD-dep_OxRdtase"/>
</dbReference>
<reference evidence="4" key="1">
    <citation type="submission" date="2011-03" db="EMBL/GenBank/DDBJ databases">
        <authorList>
            <person name="Voget S."/>
            <person name="Streit W.R."/>
            <person name="Jaeger K.E."/>
            <person name="Daniel R."/>
        </authorList>
    </citation>
    <scope>NUCLEOTIDE SEQUENCE [LARGE SCALE GENOMIC DNA]</scope>
    <source>
        <strain evidence="4">PG1</strain>
    </source>
</reference>
<dbReference type="AlphaFoldDB" id="A0A0B6RT95"/>
<evidence type="ECO:0000313" key="3">
    <source>
        <dbReference type="EMBL" id="AJK46623.1"/>
    </source>
</evidence>
<dbReference type="PANTHER" id="PTHR13847">
    <property type="entry name" value="SARCOSINE DEHYDROGENASE-RELATED"/>
    <property type="match status" value="1"/>
</dbReference>
<dbReference type="PANTHER" id="PTHR13847:SF289">
    <property type="entry name" value="GLYCINE OXIDASE"/>
    <property type="match status" value="1"/>
</dbReference>
<keyword evidence="1" id="KW-0560">Oxidoreductase</keyword>
<evidence type="ECO:0000259" key="2">
    <source>
        <dbReference type="Pfam" id="PF01266"/>
    </source>
</evidence>
<gene>
    <name evidence="3" type="ORF">BGL_1c21140</name>
</gene>
<protein>
    <submittedName>
        <fullName evidence="3">FAD dependent oxidoreductase</fullName>
    </submittedName>
</protein>
<organism evidence="3 4">
    <name type="scientific">Burkholderia plantarii</name>
    <dbReference type="NCBI Taxonomy" id="41899"/>
    <lineage>
        <taxon>Bacteria</taxon>
        <taxon>Pseudomonadati</taxon>
        <taxon>Pseudomonadota</taxon>
        <taxon>Betaproteobacteria</taxon>
        <taxon>Burkholderiales</taxon>
        <taxon>Burkholderiaceae</taxon>
        <taxon>Burkholderia</taxon>
    </lineage>
</organism>
<evidence type="ECO:0000256" key="1">
    <source>
        <dbReference type="ARBA" id="ARBA00023002"/>
    </source>
</evidence>
<dbReference type="HOGENOM" id="CLU_007884_4_0_4"/>
<dbReference type="GO" id="GO:0016491">
    <property type="term" value="F:oxidoreductase activity"/>
    <property type="evidence" value="ECO:0007669"/>
    <property type="project" value="UniProtKB-KW"/>
</dbReference>
<dbReference type="InterPro" id="IPR036188">
    <property type="entry name" value="FAD/NAD-bd_sf"/>
</dbReference>
<keyword evidence="4" id="KW-1185">Reference proteome</keyword>
<dbReference type="RefSeq" id="WP_042625078.1">
    <property type="nucleotide sequence ID" value="NZ_CP002580.1"/>
</dbReference>
<feature type="domain" description="FAD dependent oxidoreductase" evidence="2">
    <location>
        <begin position="7"/>
        <end position="357"/>
    </location>
</feature>
<dbReference type="SUPFAM" id="SSF51905">
    <property type="entry name" value="FAD/NAD(P)-binding domain"/>
    <property type="match status" value="1"/>
</dbReference>
<dbReference type="EMBL" id="CP002580">
    <property type="protein sequence ID" value="AJK46623.1"/>
    <property type="molecule type" value="Genomic_DNA"/>
</dbReference>
<dbReference type="KEGG" id="bgp:BGL_1c21140"/>
<proteinExistence type="predicted"/>
<accession>A0A0B6RT95</accession>
<dbReference type="GO" id="GO:0005737">
    <property type="term" value="C:cytoplasm"/>
    <property type="evidence" value="ECO:0007669"/>
    <property type="project" value="TreeGrafter"/>
</dbReference>
<sequence>MQTSSPRIAVVGGGVIGLSIARALARRGAQVTLFEQARLGAGTSRTSYAWVNSNGKTPPSYHRLNCAGIAEHAALQQEAHSEARWFDPSGTFEWASDAAAQRRLEQRVSSLKALDYPTAEVSHAFVQARLPELRLAPGTGQIWHFPSEGLLDASVLMAYLWAQARAAGAVLHEQAEIRDLSERADGVTLRFGANDSWQGDYCVLATGRWTSRLVAMLGIGLAMVDAERRDRVACGFLASTDAQLVQLRSNLIGPDLNVRPDGGGRLLLQATDLDDQADPAAPPAPDGEIGRELLRRLHAWFDHTAHARIERLVVGQRSRPADGLPAVGFVTPRQRAYVVATHSGMTLGPLLGRLVADELVTGQRAALLADFAPDRLLNRDPGEFSPVASVSFPAEQ</sequence>
<evidence type="ECO:0000313" key="4">
    <source>
        <dbReference type="Proteomes" id="UP000031838"/>
    </source>
</evidence>
<reference evidence="3 4" key="2">
    <citation type="journal article" date="2016" name="Appl. Microbiol. Biotechnol.">
        <title>Mutations improving production and secretion of extracellular lipase by Burkholderia glumae PG1.</title>
        <authorList>
            <person name="Knapp A."/>
            <person name="Voget S."/>
            <person name="Gao R."/>
            <person name="Zaburannyi N."/>
            <person name="Krysciak D."/>
            <person name="Breuer M."/>
            <person name="Hauer B."/>
            <person name="Streit W.R."/>
            <person name="Muller R."/>
            <person name="Daniel R."/>
            <person name="Jaeger K.E."/>
        </authorList>
    </citation>
    <scope>NUCLEOTIDE SEQUENCE [LARGE SCALE GENOMIC DNA]</scope>
    <source>
        <strain evidence="3 4">PG1</strain>
    </source>
</reference>
<dbReference type="Gene3D" id="3.30.9.10">
    <property type="entry name" value="D-Amino Acid Oxidase, subunit A, domain 2"/>
    <property type="match status" value="1"/>
</dbReference>
<dbReference type="Gene3D" id="3.50.50.60">
    <property type="entry name" value="FAD/NAD(P)-binding domain"/>
    <property type="match status" value="1"/>
</dbReference>
<dbReference type="Pfam" id="PF01266">
    <property type="entry name" value="DAO"/>
    <property type="match status" value="1"/>
</dbReference>
<name>A0A0B6RT95_BURPL</name>